<evidence type="ECO:0000256" key="11">
    <source>
        <dbReference type="RuleBase" id="RU003953"/>
    </source>
</evidence>
<evidence type="ECO:0000256" key="4">
    <source>
        <dbReference type="ARBA" id="ARBA00022679"/>
    </source>
</evidence>
<evidence type="ECO:0000256" key="10">
    <source>
        <dbReference type="ARBA" id="ARBA00022884"/>
    </source>
</evidence>
<dbReference type="InterPro" id="IPR052390">
    <property type="entry name" value="tRNA_nt/polyA_polymerase"/>
</dbReference>
<keyword evidence="5" id="KW-0819">tRNA processing</keyword>
<keyword evidence="9" id="KW-0460">Magnesium</keyword>
<keyword evidence="10 11" id="KW-0694">RNA-binding</keyword>
<dbReference type="OrthoDB" id="9805698at2"/>
<dbReference type="InterPro" id="IPR002646">
    <property type="entry name" value="PolA_pol_head_dom"/>
</dbReference>
<dbReference type="PANTHER" id="PTHR47788">
    <property type="entry name" value="POLYA POLYMERASE"/>
    <property type="match status" value="1"/>
</dbReference>
<keyword evidence="8" id="KW-0547">Nucleotide-binding</keyword>
<evidence type="ECO:0000256" key="9">
    <source>
        <dbReference type="ARBA" id="ARBA00022842"/>
    </source>
</evidence>
<dbReference type="SUPFAM" id="SSF81891">
    <property type="entry name" value="Poly A polymerase C-terminal region-like"/>
    <property type="match status" value="1"/>
</dbReference>
<name>A0A2P5P7C1_9CHLR</name>
<keyword evidence="15" id="KW-1185">Reference proteome</keyword>
<protein>
    <submittedName>
        <fullName evidence="14">CCA tRNA nucleotidyltransferase</fullName>
    </submittedName>
</protein>
<dbReference type="RefSeq" id="WP_102331200.1">
    <property type="nucleotide sequence ID" value="NZ_CP058566.2"/>
</dbReference>
<evidence type="ECO:0000256" key="5">
    <source>
        <dbReference type="ARBA" id="ARBA00022694"/>
    </source>
</evidence>
<keyword evidence="6" id="KW-0548">Nucleotidyltransferase</keyword>
<dbReference type="GO" id="GO:0000166">
    <property type="term" value="F:nucleotide binding"/>
    <property type="evidence" value="ECO:0007669"/>
    <property type="project" value="UniProtKB-KW"/>
</dbReference>
<keyword evidence="7" id="KW-0479">Metal-binding</keyword>
<evidence type="ECO:0000256" key="3">
    <source>
        <dbReference type="ARBA" id="ARBA00022555"/>
    </source>
</evidence>
<keyword evidence="3" id="KW-0820">tRNA-binding</keyword>
<evidence type="ECO:0000313" key="14">
    <source>
        <dbReference type="EMBL" id="PPD58192.1"/>
    </source>
</evidence>
<dbReference type="InterPro" id="IPR043519">
    <property type="entry name" value="NT_sf"/>
</dbReference>
<dbReference type="Gene3D" id="3.30.460.10">
    <property type="entry name" value="Beta Polymerase, domain 2"/>
    <property type="match status" value="1"/>
</dbReference>
<proteinExistence type="inferred from homology"/>
<dbReference type="GO" id="GO:0046872">
    <property type="term" value="F:metal ion binding"/>
    <property type="evidence" value="ECO:0007669"/>
    <property type="project" value="UniProtKB-KW"/>
</dbReference>
<dbReference type="Pfam" id="PF12627">
    <property type="entry name" value="PolyA_pol_RNAbd"/>
    <property type="match status" value="1"/>
</dbReference>
<evidence type="ECO:0000256" key="1">
    <source>
        <dbReference type="ARBA" id="ARBA00001946"/>
    </source>
</evidence>
<dbReference type="GO" id="GO:0000049">
    <property type="term" value="F:tRNA binding"/>
    <property type="evidence" value="ECO:0007669"/>
    <property type="project" value="UniProtKB-KW"/>
</dbReference>
<dbReference type="AlphaFoldDB" id="A0A2P5P7C1"/>
<evidence type="ECO:0000259" key="13">
    <source>
        <dbReference type="Pfam" id="PF12627"/>
    </source>
</evidence>
<evidence type="ECO:0000256" key="6">
    <source>
        <dbReference type="ARBA" id="ARBA00022695"/>
    </source>
</evidence>
<comment type="similarity">
    <text evidence="2 11">Belongs to the tRNA nucleotidyltransferase/poly(A) polymerase family.</text>
</comment>
<dbReference type="InterPro" id="IPR032828">
    <property type="entry name" value="PolyA_RNA-bd"/>
</dbReference>
<evidence type="ECO:0000256" key="8">
    <source>
        <dbReference type="ARBA" id="ARBA00022741"/>
    </source>
</evidence>
<dbReference type="GO" id="GO:0008033">
    <property type="term" value="P:tRNA processing"/>
    <property type="evidence" value="ECO:0007669"/>
    <property type="project" value="UniProtKB-KW"/>
</dbReference>
<dbReference type="PANTHER" id="PTHR47788:SF1">
    <property type="entry name" value="A-ADDING TRNA NUCLEOTIDYLTRANSFERASE"/>
    <property type="match status" value="1"/>
</dbReference>
<dbReference type="GO" id="GO:0016779">
    <property type="term" value="F:nucleotidyltransferase activity"/>
    <property type="evidence" value="ECO:0007669"/>
    <property type="project" value="UniProtKB-KW"/>
</dbReference>
<feature type="domain" description="tRNA nucleotidyltransferase/poly(A) polymerase RNA and SrmB- binding" evidence="13">
    <location>
        <begin position="187"/>
        <end position="246"/>
    </location>
</feature>
<gene>
    <name evidence="14" type="ORF">JP09_005215</name>
</gene>
<dbReference type="CDD" id="cd05398">
    <property type="entry name" value="NT_ClassII-CCAase"/>
    <property type="match status" value="1"/>
</dbReference>
<sequence length="416" mass="46892">MDDNENLASRLAEKLPAEILALLRVASAEAAARAWRIYLVGGTVRDIVLDRTGFDLDLSVEGDAIGLANAIAASPNDVTVHHRFNTARVKWGGHHIDLARSREETYTRPGALPTVRPGHIEKDLFRRDFTINAMAVSLNLNDWGRLIDELGGRKDIRQGLIRVIHPKSFVDDATRIWRAVRYEQRLGFCIEPETLKLIDRDRQMLRTITADRLRYELDCILREAFPEKVFRRADDLGLLATWHPSLKGDTWLSEACAKARSPTETPHPDIYLALLAWRLTASQKEEFIASLRFTKAQTRVLRDSETISRNAEKLASPQAKPSSVFAALHGLSGDALTAAKCAMGSDTARLNIDRFENEWRRISSILTGEDLKRLGVSQGPDLKWVLEKLRDLRLDGVISSRGQEETFVLDWLNCKP</sequence>
<feature type="domain" description="Poly A polymerase head" evidence="12">
    <location>
        <begin position="37"/>
        <end position="162"/>
    </location>
</feature>
<evidence type="ECO:0000259" key="12">
    <source>
        <dbReference type="Pfam" id="PF01743"/>
    </source>
</evidence>
<keyword evidence="4 11" id="KW-0808">Transferase</keyword>
<dbReference type="Pfam" id="PF01743">
    <property type="entry name" value="PolyA_pol"/>
    <property type="match status" value="1"/>
</dbReference>
<reference evidence="14 15" key="1">
    <citation type="journal article" date="2017" name="ISME J.">
        <title>Grape pomace compost harbors organohalide-respiring Dehalogenimonas species with novel reductive dehalogenase genes.</title>
        <authorList>
            <person name="Yang Y."/>
            <person name="Higgins S.A."/>
            <person name="Yan J."/>
            <person name="Simsir B."/>
            <person name="Chourey K."/>
            <person name="Iyer R."/>
            <person name="Hettich R.L."/>
            <person name="Baldwin B."/>
            <person name="Ogles D.M."/>
            <person name="Loffler F.E."/>
        </authorList>
    </citation>
    <scope>NUCLEOTIDE SEQUENCE [LARGE SCALE GENOMIC DNA]</scope>
    <source>
        <strain evidence="14 15">GP</strain>
    </source>
</reference>
<dbReference type="Proteomes" id="UP000235653">
    <property type="component" value="Unassembled WGS sequence"/>
</dbReference>
<dbReference type="Gene3D" id="1.10.3090.10">
    <property type="entry name" value="cca-adding enzyme, domain 2"/>
    <property type="match status" value="1"/>
</dbReference>
<accession>A0A2P5P7C1</accession>
<evidence type="ECO:0000256" key="7">
    <source>
        <dbReference type="ARBA" id="ARBA00022723"/>
    </source>
</evidence>
<evidence type="ECO:0000256" key="2">
    <source>
        <dbReference type="ARBA" id="ARBA00007265"/>
    </source>
</evidence>
<comment type="cofactor">
    <cofactor evidence="1">
        <name>Mg(2+)</name>
        <dbReference type="ChEBI" id="CHEBI:18420"/>
    </cofactor>
</comment>
<dbReference type="SUPFAM" id="SSF81301">
    <property type="entry name" value="Nucleotidyltransferase"/>
    <property type="match status" value="1"/>
</dbReference>
<organism evidence="14 15">
    <name type="scientific">Dehalogenimonas etheniformans</name>
    <dbReference type="NCBI Taxonomy" id="1536648"/>
    <lineage>
        <taxon>Bacteria</taxon>
        <taxon>Bacillati</taxon>
        <taxon>Chloroflexota</taxon>
        <taxon>Dehalococcoidia</taxon>
        <taxon>Dehalococcoidales</taxon>
        <taxon>Dehalococcoidaceae</taxon>
        <taxon>Dehalogenimonas</taxon>
    </lineage>
</organism>
<evidence type="ECO:0000313" key="15">
    <source>
        <dbReference type="Proteomes" id="UP000235653"/>
    </source>
</evidence>
<dbReference type="EMBL" id="JQAN02000009">
    <property type="protein sequence ID" value="PPD58192.1"/>
    <property type="molecule type" value="Genomic_DNA"/>
</dbReference>
<comment type="caution">
    <text evidence="14">The sequence shown here is derived from an EMBL/GenBank/DDBJ whole genome shotgun (WGS) entry which is preliminary data.</text>
</comment>